<evidence type="ECO:0000256" key="10">
    <source>
        <dbReference type="SAM" id="Phobius"/>
    </source>
</evidence>
<keyword evidence="4" id="KW-0677">Repeat</keyword>
<evidence type="ECO:0000313" key="14">
    <source>
        <dbReference type="Proteomes" id="UP000019373"/>
    </source>
</evidence>
<dbReference type="PANTHER" id="PTHR24223:SF415">
    <property type="entry name" value="FI20190P1"/>
    <property type="match status" value="1"/>
</dbReference>
<dbReference type="Pfam" id="PF00005">
    <property type="entry name" value="ABC_tran"/>
    <property type="match status" value="2"/>
</dbReference>
<dbReference type="RefSeq" id="XP_007787962.1">
    <property type="nucleotide sequence ID" value="XM_007789772.1"/>
</dbReference>
<dbReference type="InterPro" id="IPR011527">
    <property type="entry name" value="ABC1_TM_dom"/>
</dbReference>
<dbReference type="eggNOG" id="KOG0054">
    <property type="taxonomic scope" value="Eukaryota"/>
</dbReference>
<dbReference type="SMART" id="SM00382">
    <property type="entry name" value="AAA"/>
    <property type="match status" value="2"/>
</dbReference>
<evidence type="ECO:0000256" key="1">
    <source>
        <dbReference type="ARBA" id="ARBA00004141"/>
    </source>
</evidence>
<dbReference type="Proteomes" id="UP000019373">
    <property type="component" value="Unassembled WGS sequence"/>
</dbReference>
<evidence type="ECO:0000256" key="3">
    <source>
        <dbReference type="ARBA" id="ARBA00022692"/>
    </source>
</evidence>
<dbReference type="SUPFAM" id="SSF52540">
    <property type="entry name" value="P-loop containing nucleoside triphosphate hydrolases"/>
    <property type="match status" value="2"/>
</dbReference>
<dbReference type="CDD" id="cd18604">
    <property type="entry name" value="ABC_6TM_VMR1_D2_like"/>
    <property type="match status" value="1"/>
</dbReference>
<feature type="transmembrane region" description="Helical" evidence="10">
    <location>
        <begin position="945"/>
        <end position="962"/>
    </location>
</feature>
<keyword evidence="3 10" id="KW-0812">Transmembrane</keyword>
<evidence type="ECO:0000256" key="4">
    <source>
        <dbReference type="ARBA" id="ARBA00022737"/>
    </source>
</evidence>
<evidence type="ECO:0008006" key="15">
    <source>
        <dbReference type="Google" id="ProtNLM"/>
    </source>
</evidence>
<feature type="transmembrane region" description="Helical" evidence="10">
    <location>
        <begin position="479"/>
        <end position="496"/>
    </location>
</feature>
<feature type="transmembrane region" description="Helical" evidence="10">
    <location>
        <begin position="922"/>
        <end position="939"/>
    </location>
</feature>
<dbReference type="FunFam" id="1.20.1560.10:FF:000013">
    <property type="entry name" value="ABC transporter C family member 2"/>
    <property type="match status" value="1"/>
</dbReference>
<dbReference type="PROSITE" id="PS50893">
    <property type="entry name" value="ABC_TRANSPORTER_2"/>
    <property type="match status" value="2"/>
</dbReference>
<feature type="region of interest" description="Disordered" evidence="9">
    <location>
        <begin position="269"/>
        <end position="299"/>
    </location>
</feature>
<sequence length="1359" mass="151633">MFYTSSRIIIVLTSTSWVVASALVVINRPKTTPFSLLALYSSLLVSHSIIFIENHPARRHDSIATILGALAALLAIAIILHMPMRDSDLPDDQISQVFEAPDPRLRSPEDNLTLWQFMTISWMEPLISLGAKRQLNDQDVWQLGYEFQHKRLHDKFRELGGTVLSRVLDANKIDLVLVSFLGLVELLADYSTPVLLQQLLRSMEDVHAPRRAAVVYAVLSLVARLIAGQTAVFSLWYSRRCFERSRGEMIMMLYEKMLMRKVVGLEEDRPETDSELAIGRPPEHPGGTNEKRGQPKQSASMGKVLNLMRGDVYEVAQRFWECSSLTTKPLGLIFSAIFIWRLIGWPCFLGVLTVFVAQALNALIARGLLMWERRRRGATDIKLQLITQFVEAIRHLRWYGWQDTWLRRIMEARQHELNLRVVTSMWSTLIGFTNTFANGMFPVAAFYAYTYLAGQPLRIDIIFPALQLFGMLGSNLRDIPGLITALLNAYVAVGRLEAFMREPNKPESEIMPVAGAQLQLKHASFSWPGARRLVLDDVSVAFPSGLTVVCGKVAAGKTALLQALLGELDMRGGELVRPTEMFGYCAQTPWLQSMSIRENILFSAPYNDSRYKHVIAACALTEDLAALEHGDLSNIGENGVGLSGGQKARVALARALYSQANILLLDDPISALDQRTAETVVQRCFEASFLADRTTVLVTHRTDLCCSLAKQVVEISEGRARLLGPGTSFSSSLSSMQSSNTMTNADHAKDAERELAAVPEKFIEDEYRATGGVRARVYWAYIRAGKLRWWLVLVCVLTLFRLITVGKAWFLKQWGEAYNQPEALTISDPFKRFPSPEANIRPWLIVFFLIAVIQAVIFLVSRCLMLIIIYIAGRQMFKDIMKSVSYATFRFYDVTPVGRLMNRLTSDIGTIDGNISQQFQNVAWLLIEWVSSIVVIASVTPGFLVFSFLLTLGFVLIFLRFLPTSQSLRRLETVSLSPLMSNFGALSDGLATVRAFCAQHRFQNRVITVTDAFQKMDHFYWSLQAWLMYRFDILSASSTFLLTLLALYTGVSPGLTAFVLVAASRFVTSTHSLCRQYGQLQMDFVSVERVVELLHVDQEPPGTVSPPAWWPSFNGDVVFENVTIRYAPHLDPALSSVSFRIKAGSKTAIIGRTGSGKSTLALALLATILPESGRIFIDGIDISTVDTQALRSRVTFLAQEPLLFPGTLRQNLDPLNQHSDPECEAVLSKILDQSRSHNIDTSHGDRRWSLSTQIDTAGRNLSQGQRQLIGLARAVLRKSPVIILDEATASIDLPTALRIQQVLAEEMEASTVITIAHRVEAVRQWGRACEVWGNGNGNGGRGNREGNRGSGNVLQGRDE</sequence>
<dbReference type="InterPro" id="IPR003439">
    <property type="entry name" value="ABC_transporter-like_ATP-bd"/>
</dbReference>
<name>U1GAK4_ENDPU</name>
<keyword evidence="2" id="KW-0813">Transport</keyword>
<dbReference type="EMBL" id="KE720872">
    <property type="protein sequence ID" value="ERF74547.1"/>
    <property type="molecule type" value="Genomic_DNA"/>
</dbReference>
<dbReference type="InterPro" id="IPR036640">
    <property type="entry name" value="ABC1_TM_sf"/>
</dbReference>
<dbReference type="InterPro" id="IPR017871">
    <property type="entry name" value="ABC_transporter-like_CS"/>
</dbReference>
<dbReference type="Gene3D" id="3.40.50.300">
    <property type="entry name" value="P-loop containing nucleotide triphosphate hydrolases"/>
    <property type="match status" value="2"/>
</dbReference>
<feature type="region of interest" description="Disordered" evidence="9">
    <location>
        <begin position="1333"/>
        <end position="1359"/>
    </location>
</feature>
<comment type="subcellular location">
    <subcellularLocation>
        <location evidence="1">Membrane</location>
        <topology evidence="1">Multi-pass membrane protein</topology>
    </subcellularLocation>
</comment>
<feature type="domain" description="ABC transporter" evidence="11">
    <location>
        <begin position="1117"/>
        <end position="1358"/>
    </location>
</feature>
<feature type="transmembrane region" description="Helical" evidence="10">
    <location>
        <begin position="349"/>
        <end position="369"/>
    </location>
</feature>
<dbReference type="GeneID" id="19235738"/>
<feature type="transmembrane region" description="Helical" evidence="10">
    <location>
        <begin position="1040"/>
        <end position="1063"/>
    </location>
</feature>
<dbReference type="GO" id="GO:0005737">
    <property type="term" value="C:cytoplasm"/>
    <property type="evidence" value="ECO:0007669"/>
    <property type="project" value="UniProtKB-ARBA"/>
</dbReference>
<evidence type="ECO:0000256" key="7">
    <source>
        <dbReference type="ARBA" id="ARBA00022989"/>
    </source>
</evidence>
<feature type="transmembrane region" description="Helical" evidence="10">
    <location>
        <begin position="789"/>
        <end position="810"/>
    </location>
</feature>
<keyword evidence="5" id="KW-0547">Nucleotide-binding</keyword>
<dbReference type="InterPro" id="IPR050173">
    <property type="entry name" value="ABC_transporter_C-like"/>
</dbReference>
<protein>
    <recommendedName>
        <fullName evidence="15">ABC transporter</fullName>
    </recommendedName>
</protein>
<dbReference type="GO" id="GO:0140359">
    <property type="term" value="F:ABC-type transporter activity"/>
    <property type="evidence" value="ECO:0007669"/>
    <property type="project" value="InterPro"/>
</dbReference>
<keyword evidence="8 10" id="KW-0472">Membrane</keyword>
<feature type="domain" description="ABC transmembrane type-1" evidence="12">
    <location>
        <begin position="791"/>
        <end position="1082"/>
    </location>
</feature>
<feature type="transmembrane region" description="Helical" evidence="10">
    <location>
        <begin position="213"/>
        <end position="237"/>
    </location>
</feature>
<dbReference type="CDD" id="cd18596">
    <property type="entry name" value="ABC_6TM_VMR1_D1_like"/>
    <property type="match status" value="1"/>
</dbReference>
<keyword evidence="7 10" id="KW-1133">Transmembrane helix</keyword>
<accession>U1GAK4</accession>
<evidence type="ECO:0000313" key="13">
    <source>
        <dbReference type="EMBL" id="ERF74547.1"/>
    </source>
</evidence>
<dbReference type="SUPFAM" id="SSF90123">
    <property type="entry name" value="ABC transporter transmembrane region"/>
    <property type="match status" value="2"/>
</dbReference>
<feature type="transmembrane region" description="Helical" evidence="10">
    <location>
        <begin position="32"/>
        <end position="52"/>
    </location>
</feature>
<feature type="domain" description="ABC transporter" evidence="11">
    <location>
        <begin position="518"/>
        <end position="742"/>
    </location>
</feature>
<dbReference type="PROSITE" id="PS50929">
    <property type="entry name" value="ABC_TM1F"/>
    <property type="match status" value="2"/>
</dbReference>
<keyword evidence="14" id="KW-1185">Reference proteome</keyword>
<dbReference type="GO" id="GO:0016020">
    <property type="term" value="C:membrane"/>
    <property type="evidence" value="ECO:0007669"/>
    <property type="project" value="UniProtKB-SubCell"/>
</dbReference>
<evidence type="ECO:0000259" key="12">
    <source>
        <dbReference type="PROSITE" id="PS50929"/>
    </source>
</evidence>
<dbReference type="PANTHER" id="PTHR24223">
    <property type="entry name" value="ATP-BINDING CASSETTE SUB-FAMILY C"/>
    <property type="match status" value="1"/>
</dbReference>
<reference evidence="14" key="1">
    <citation type="journal article" date="2014" name="BMC Genomics">
        <title>Genome characteristics reveal the impact of lichenization on lichen-forming fungus Endocarpon pusillum Hedwig (Verrucariales, Ascomycota).</title>
        <authorList>
            <person name="Wang Y.-Y."/>
            <person name="Liu B."/>
            <person name="Zhang X.-Y."/>
            <person name="Zhou Q.-M."/>
            <person name="Zhang T."/>
            <person name="Li H."/>
            <person name="Yu Y.-F."/>
            <person name="Zhang X.-L."/>
            <person name="Hao X.-Y."/>
            <person name="Wang M."/>
            <person name="Wang L."/>
            <person name="Wei J.-C."/>
        </authorList>
    </citation>
    <scope>NUCLEOTIDE SEQUENCE [LARGE SCALE GENOMIC DNA]</scope>
    <source>
        <strain evidence="14">Z07020 / HMAS-L-300199</strain>
    </source>
</reference>
<keyword evidence="6" id="KW-0067">ATP-binding</keyword>
<evidence type="ECO:0000256" key="2">
    <source>
        <dbReference type="ARBA" id="ARBA00022448"/>
    </source>
</evidence>
<dbReference type="GO" id="GO:0016887">
    <property type="term" value="F:ATP hydrolysis activity"/>
    <property type="evidence" value="ECO:0007669"/>
    <property type="project" value="InterPro"/>
</dbReference>
<evidence type="ECO:0000256" key="6">
    <source>
        <dbReference type="ARBA" id="ARBA00022840"/>
    </source>
</evidence>
<feature type="domain" description="ABC transmembrane type-1" evidence="12">
    <location>
        <begin position="176"/>
        <end position="488"/>
    </location>
</feature>
<proteinExistence type="predicted"/>
<dbReference type="CDD" id="cd03250">
    <property type="entry name" value="ABCC_MRP_domain1"/>
    <property type="match status" value="1"/>
</dbReference>
<evidence type="ECO:0000256" key="5">
    <source>
        <dbReference type="ARBA" id="ARBA00022741"/>
    </source>
</evidence>
<feature type="transmembrane region" description="Helical" evidence="10">
    <location>
        <begin position="843"/>
        <end position="872"/>
    </location>
</feature>
<organism evidence="13 14">
    <name type="scientific">Endocarpon pusillum (strain Z07020 / HMAS-L-300199)</name>
    <name type="common">Lichen-forming fungus</name>
    <dbReference type="NCBI Taxonomy" id="1263415"/>
    <lineage>
        <taxon>Eukaryota</taxon>
        <taxon>Fungi</taxon>
        <taxon>Dikarya</taxon>
        <taxon>Ascomycota</taxon>
        <taxon>Pezizomycotina</taxon>
        <taxon>Eurotiomycetes</taxon>
        <taxon>Chaetothyriomycetidae</taxon>
        <taxon>Verrucariales</taxon>
        <taxon>Verrucariaceae</taxon>
        <taxon>Endocarpon</taxon>
    </lineage>
</organism>
<dbReference type="InterPro" id="IPR003593">
    <property type="entry name" value="AAA+_ATPase"/>
</dbReference>
<dbReference type="Gene3D" id="1.20.1560.10">
    <property type="entry name" value="ABC transporter type 1, transmembrane domain"/>
    <property type="match status" value="2"/>
</dbReference>
<dbReference type="InterPro" id="IPR027417">
    <property type="entry name" value="P-loop_NTPase"/>
</dbReference>
<evidence type="ECO:0000256" key="9">
    <source>
        <dbReference type="SAM" id="MobiDB-lite"/>
    </source>
</evidence>
<evidence type="ECO:0000259" key="11">
    <source>
        <dbReference type="PROSITE" id="PS50893"/>
    </source>
</evidence>
<dbReference type="OMA" id="MVGYCAQ"/>
<dbReference type="OrthoDB" id="6500128at2759"/>
<dbReference type="FunFam" id="3.40.50.300:FF:001577">
    <property type="entry name" value="ABC bile acid transporter"/>
    <property type="match status" value="1"/>
</dbReference>
<dbReference type="HOGENOM" id="CLU_000604_27_6_1"/>
<feature type="transmembrane region" description="Helical" evidence="10">
    <location>
        <begin position="64"/>
        <end position="82"/>
    </location>
</feature>
<dbReference type="Pfam" id="PF00664">
    <property type="entry name" value="ABC_membrane"/>
    <property type="match status" value="2"/>
</dbReference>
<dbReference type="PROSITE" id="PS00211">
    <property type="entry name" value="ABC_TRANSPORTER_1"/>
    <property type="match status" value="2"/>
</dbReference>
<evidence type="ECO:0000256" key="8">
    <source>
        <dbReference type="ARBA" id="ARBA00023136"/>
    </source>
</evidence>
<dbReference type="GO" id="GO:0005524">
    <property type="term" value="F:ATP binding"/>
    <property type="evidence" value="ECO:0007669"/>
    <property type="project" value="UniProtKB-KW"/>
</dbReference>
<gene>
    <name evidence="13" type="ORF">EPUS_00677</name>
</gene>